<protein>
    <recommendedName>
        <fullName evidence="4">DUF3397 domain-containing protein</fullName>
    </recommendedName>
</protein>
<keyword evidence="1" id="KW-0812">Transmembrane</keyword>
<feature type="transmembrane region" description="Helical" evidence="1">
    <location>
        <begin position="6"/>
        <end position="23"/>
    </location>
</feature>
<dbReference type="RefSeq" id="WP_125984431.1">
    <property type="nucleotide sequence ID" value="NZ_NGJS01000014.1"/>
</dbReference>
<dbReference type="Proteomes" id="UP000287857">
    <property type="component" value="Unassembled WGS sequence"/>
</dbReference>
<evidence type="ECO:0000313" key="2">
    <source>
        <dbReference type="EMBL" id="RST98045.1"/>
    </source>
</evidence>
<feature type="transmembrane region" description="Helical" evidence="1">
    <location>
        <begin position="98"/>
        <end position="120"/>
    </location>
</feature>
<feature type="transmembrane region" description="Helical" evidence="1">
    <location>
        <begin position="66"/>
        <end position="86"/>
    </location>
</feature>
<name>A0A429ZWJ6_9ENTE</name>
<dbReference type="AlphaFoldDB" id="A0A429ZWJ6"/>
<dbReference type="Pfam" id="PF11877">
    <property type="entry name" value="DUF3397"/>
    <property type="match status" value="1"/>
</dbReference>
<evidence type="ECO:0008006" key="4">
    <source>
        <dbReference type="Google" id="ProtNLM"/>
    </source>
</evidence>
<dbReference type="OrthoDB" id="2299708at2"/>
<gene>
    <name evidence="2" type="ORF">CBF37_09075</name>
</gene>
<proteinExistence type="predicted"/>
<evidence type="ECO:0000313" key="3">
    <source>
        <dbReference type="Proteomes" id="UP000287857"/>
    </source>
</evidence>
<dbReference type="InterPro" id="IPR024515">
    <property type="entry name" value="DUF3397"/>
</dbReference>
<organism evidence="2 3">
    <name type="scientific">Vagococcus vulneris</name>
    <dbReference type="NCBI Taxonomy" id="1977869"/>
    <lineage>
        <taxon>Bacteria</taxon>
        <taxon>Bacillati</taxon>
        <taxon>Bacillota</taxon>
        <taxon>Bacilli</taxon>
        <taxon>Lactobacillales</taxon>
        <taxon>Enterococcaceae</taxon>
        <taxon>Vagococcus</taxon>
    </lineage>
</organism>
<sequence>MKTISVVTLLWYVIPIALFVLFGHYGKRLQLEKKYGLKTPDLITPFLLISIHYISKSALDESFFPYVTLMLLLTAMLVGVFQVYQFKELHFKKFIKMFWRITFLISFFIYFVLMITSLVLSL</sequence>
<evidence type="ECO:0000256" key="1">
    <source>
        <dbReference type="SAM" id="Phobius"/>
    </source>
</evidence>
<reference evidence="2 3" key="1">
    <citation type="submission" date="2017-05" db="EMBL/GenBank/DDBJ databases">
        <title>Vagococcus spp. assemblies.</title>
        <authorList>
            <person name="Gulvik C.A."/>
        </authorList>
    </citation>
    <scope>NUCLEOTIDE SEQUENCE [LARGE SCALE GENOMIC DNA]</scope>
    <source>
        <strain evidence="2 3">SS1995</strain>
    </source>
</reference>
<accession>A0A429ZWJ6</accession>
<keyword evidence="1" id="KW-0472">Membrane</keyword>
<keyword evidence="3" id="KW-1185">Reference proteome</keyword>
<comment type="caution">
    <text evidence="2">The sequence shown here is derived from an EMBL/GenBank/DDBJ whole genome shotgun (WGS) entry which is preliminary data.</text>
</comment>
<dbReference type="EMBL" id="NGJS01000014">
    <property type="protein sequence ID" value="RST98045.1"/>
    <property type="molecule type" value="Genomic_DNA"/>
</dbReference>
<keyword evidence="1" id="KW-1133">Transmembrane helix</keyword>